<dbReference type="RefSeq" id="XP_009851473.1">
    <property type="nucleotide sequence ID" value="XM_009853171.1"/>
</dbReference>
<accession>F8MLM8</accession>
<reference evidence="2" key="1">
    <citation type="journal article" date="2011" name="Genetics">
        <title>Massive changes in genome architecture accompany the transition to self-fertility in the filamentous fungus Neurospora tetrasperma.</title>
        <authorList>
            <person name="Ellison C.E."/>
            <person name="Stajich J.E."/>
            <person name="Jacobson D.J."/>
            <person name="Natvig D.O."/>
            <person name="Lapidus A."/>
            <person name="Foster B."/>
            <person name="Aerts A."/>
            <person name="Riley R."/>
            <person name="Lindquist E.A."/>
            <person name="Grigoriev I.V."/>
            <person name="Taylor J.W."/>
        </authorList>
    </citation>
    <scope>NUCLEOTIDE SEQUENCE [LARGE SCALE GENOMIC DNA]</scope>
    <source>
        <strain evidence="2">FGSC 2508 / P0657</strain>
    </source>
</reference>
<proteinExistence type="predicted"/>
<dbReference type="GeneID" id="20823224"/>
<dbReference type="HOGENOM" id="CLU_3050883_0_0_1"/>
<evidence type="ECO:0000313" key="1">
    <source>
        <dbReference type="EMBL" id="EGO58447.1"/>
    </source>
</evidence>
<evidence type="ECO:0000313" key="2">
    <source>
        <dbReference type="Proteomes" id="UP000008065"/>
    </source>
</evidence>
<dbReference type="Proteomes" id="UP000008065">
    <property type="component" value="Unassembled WGS sequence"/>
</dbReference>
<name>F8MLM8_NEUT8</name>
<dbReference type="KEGG" id="nte:NEUTE1DRAFT117165"/>
<protein>
    <submittedName>
        <fullName evidence="1">Uncharacterized protein</fullName>
    </submittedName>
</protein>
<dbReference type="AlphaFoldDB" id="F8MLM8"/>
<dbReference type="VEuPathDB" id="FungiDB:NEUTE1DRAFT_117165"/>
<gene>
    <name evidence="1" type="ORF">NEUTE1DRAFT_117165</name>
</gene>
<dbReference type="EMBL" id="GL891304">
    <property type="protein sequence ID" value="EGO58447.1"/>
    <property type="molecule type" value="Genomic_DNA"/>
</dbReference>
<sequence length="54" mass="6103">MQDAGERIWRFAMRCDDATRNRTQTVTRAQSCPSVTAQTGDTNTLQSIFMTFSV</sequence>
<keyword evidence="2" id="KW-1185">Reference proteome</keyword>
<organism evidence="1 2">
    <name type="scientific">Neurospora tetrasperma (strain FGSC 2508 / ATCC MYA-4615 / P0657)</name>
    <dbReference type="NCBI Taxonomy" id="510951"/>
    <lineage>
        <taxon>Eukaryota</taxon>
        <taxon>Fungi</taxon>
        <taxon>Dikarya</taxon>
        <taxon>Ascomycota</taxon>
        <taxon>Pezizomycotina</taxon>
        <taxon>Sordariomycetes</taxon>
        <taxon>Sordariomycetidae</taxon>
        <taxon>Sordariales</taxon>
        <taxon>Sordariaceae</taxon>
        <taxon>Neurospora</taxon>
    </lineage>
</organism>